<dbReference type="InterPro" id="IPR012147">
    <property type="entry name" value="P_Ac_Bu_trans"/>
</dbReference>
<evidence type="ECO:0000256" key="8">
    <source>
        <dbReference type="ARBA" id="ARBA00031108"/>
    </source>
</evidence>
<dbReference type="InterPro" id="IPR002505">
    <property type="entry name" value="PTA_PTB"/>
</dbReference>
<evidence type="ECO:0000256" key="6">
    <source>
        <dbReference type="ARBA" id="ARBA00022679"/>
    </source>
</evidence>
<accession>A0A968GDH3</accession>
<name>A0A968GDH3_9SPIO</name>
<evidence type="ECO:0000256" key="5">
    <source>
        <dbReference type="ARBA" id="ARBA00021528"/>
    </source>
</evidence>
<evidence type="ECO:0000256" key="2">
    <source>
        <dbReference type="ARBA" id="ARBA00004989"/>
    </source>
</evidence>
<feature type="domain" description="Phosphate acetyl/butaryl transferase" evidence="9">
    <location>
        <begin position="9"/>
        <end position="329"/>
    </location>
</feature>
<comment type="similarity">
    <text evidence="3">Belongs to the phosphate acetyltransferase and butyryltransferase family.</text>
</comment>
<sequence length="333" mass="36279">MDFVQRQKFLAKKNQKHLVLPEGYELRTLKAAKILMDEGIAKRITLLGDPKEIEAIAFEAGLSLESDFFQVINPKDPTDTLEQYAQEYVRLRQHKGKTIEQARVDMQKVLNFGCMMVRLGDADCIVAGADHTTGDVLRAGFEIIKTAPSVKYASSCFVMDVPDKSFGADGLMIFADCATIPDPTAEQLAEITIAACESCKNFLRVEPICAMLSFSTYGSANHPNVDKVVEAVRLVKTKRPDLNVDGEMQLDAALSSSVAKKKAPMSPVAGKANTLIFPDLQSGNIGYKLVQRFAKAGAYGPFMQGFAKPISDLSRGATVEDIVNTCAVMLAQA</sequence>
<dbReference type="SUPFAM" id="SSF53659">
    <property type="entry name" value="Isocitrate/Isopropylmalate dehydrogenase-like"/>
    <property type="match status" value="1"/>
</dbReference>
<keyword evidence="11" id="KW-1185">Reference proteome</keyword>
<dbReference type="AlphaFoldDB" id="A0A968GDH3"/>
<gene>
    <name evidence="10" type="primary">pta</name>
    <name evidence="10" type="ORF">HCT14_05750</name>
</gene>
<organism evidence="10 11">
    <name type="scientific">Entomospira entomophila</name>
    <dbReference type="NCBI Taxonomy" id="2719988"/>
    <lineage>
        <taxon>Bacteria</taxon>
        <taxon>Pseudomonadati</taxon>
        <taxon>Spirochaetota</taxon>
        <taxon>Spirochaetia</taxon>
        <taxon>Spirochaetales</taxon>
        <taxon>Spirochaetaceae</taxon>
        <taxon>Entomospira</taxon>
    </lineage>
</organism>
<proteinExistence type="inferred from homology"/>
<evidence type="ECO:0000256" key="4">
    <source>
        <dbReference type="ARBA" id="ARBA00012707"/>
    </source>
</evidence>
<evidence type="ECO:0000256" key="3">
    <source>
        <dbReference type="ARBA" id="ARBA00005656"/>
    </source>
</evidence>
<reference evidence="10 11" key="1">
    <citation type="submission" date="2020-03" db="EMBL/GenBank/DDBJ databases">
        <title>Spirochaetal bacteria isolated from arthropods constitute a novel genus Entomospira genus novum within the order Spirochaetales.</title>
        <authorList>
            <person name="Grana-Miraglia L."/>
            <person name="Sikutova S."/>
            <person name="Fingerle V."/>
            <person name="Sing A."/>
            <person name="Castillo-Ramirez S."/>
            <person name="Margos G."/>
            <person name="Rudolf I."/>
        </authorList>
    </citation>
    <scope>NUCLEOTIDE SEQUENCE [LARGE SCALE GENOMIC DNA]</scope>
    <source>
        <strain evidence="10 11">BR193</strain>
    </source>
</reference>
<dbReference type="Proteomes" id="UP000711995">
    <property type="component" value="Unassembled WGS sequence"/>
</dbReference>
<dbReference type="InterPro" id="IPR004614">
    <property type="entry name" value="P_AcTrfase"/>
</dbReference>
<comment type="catalytic activity">
    <reaction evidence="1">
        <text>acetyl-CoA + phosphate = acetyl phosphate + CoA</text>
        <dbReference type="Rhea" id="RHEA:19521"/>
        <dbReference type="ChEBI" id="CHEBI:22191"/>
        <dbReference type="ChEBI" id="CHEBI:43474"/>
        <dbReference type="ChEBI" id="CHEBI:57287"/>
        <dbReference type="ChEBI" id="CHEBI:57288"/>
        <dbReference type="EC" id="2.3.1.8"/>
    </reaction>
</comment>
<evidence type="ECO:0000256" key="1">
    <source>
        <dbReference type="ARBA" id="ARBA00000705"/>
    </source>
</evidence>
<comment type="pathway">
    <text evidence="2">Metabolic intermediate biosynthesis; acetyl-CoA biosynthesis; acetyl-CoA from acetate: step 2/2.</text>
</comment>
<dbReference type="NCBIfam" id="NF007233">
    <property type="entry name" value="PRK09653.1"/>
    <property type="match status" value="1"/>
</dbReference>
<dbReference type="PANTHER" id="PTHR43356:SF3">
    <property type="entry name" value="PHOSPHATE ACETYLTRANSFERASE"/>
    <property type="match status" value="1"/>
</dbReference>
<dbReference type="EC" id="2.3.1.8" evidence="4"/>
<dbReference type="Pfam" id="PF01515">
    <property type="entry name" value="PTA_PTB"/>
    <property type="match status" value="1"/>
</dbReference>
<dbReference type="PIRSF" id="PIRSF000428">
    <property type="entry name" value="P_Ac_trans"/>
    <property type="match status" value="1"/>
</dbReference>
<keyword evidence="6 10" id="KW-0808">Transferase</keyword>
<keyword evidence="7 10" id="KW-0012">Acyltransferase</keyword>
<dbReference type="Gene3D" id="3.40.50.10750">
    <property type="entry name" value="Isocitrate/Isopropylmalate dehydrogenase-like"/>
    <property type="match status" value="1"/>
</dbReference>
<dbReference type="PANTHER" id="PTHR43356">
    <property type="entry name" value="PHOSPHATE ACETYLTRANSFERASE"/>
    <property type="match status" value="1"/>
</dbReference>
<dbReference type="InterPro" id="IPR042113">
    <property type="entry name" value="P_AcTrfase_dom1"/>
</dbReference>
<dbReference type="RefSeq" id="WP_167700588.1">
    <property type="nucleotide sequence ID" value="NZ_CP118174.1"/>
</dbReference>
<evidence type="ECO:0000313" key="11">
    <source>
        <dbReference type="Proteomes" id="UP000711995"/>
    </source>
</evidence>
<dbReference type="NCBIfam" id="TIGR00651">
    <property type="entry name" value="pta"/>
    <property type="match status" value="1"/>
</dbReference>
<comment type="caution">
    <text evidence="10">The sequence shown here is derived from an EMBL/GenBank/DDBJ whole genome shotgun (WGS) entry which is preliminary data.</text>
</comment>
<dbReference type="InterPro" id="IPR050500">
    <property type="entry name" value="Phos_Acetyltrans/Butyryltrans"/>
</dbReference>
<evidence type="ECO:0000313" key="10">
    <source>
        <dbReference type="EMBL" id="NIZ41004.1"/>
    </source>
</evidence>
<evidence type="ECO:0000256" key="7">
    <source>
        <dbReference type="ARBA" id="ARBA00023315"/>
    </source>
</evidence>
<dbReference type="EMBL" id="JAATLJ010000001">
    <property type="protein sequence ID" value="NIZ41004.1"/>
    <property type="molecule type" value="Genomic_DNA"/>
</dbReference>
<dbReference type="InterPro" id="IPR042112">
    <property type="entry name" value="P_AcTrfase_dom2"/>
</dbReference>
<dbReference type="GO" id="GO:0008959">
    <property type="term" value="F:phosphate acetyltransferase activity"/>
    <property type="evidence" value="ECO:0007669"/>
    <property type="project" value="UniProtKB-EC"/>
</dbReference>
<evidence type="ECO:0000259" key="9">
    <source>
        <dbReference type="Pfam" id="PF01515"/>
    </source>
</evidence>
<dbReference type="Gene3D" id="3.40.50.10950">
    <property type="match status" value="1"/>
</dbReference>
<protein>
    <recommendedName>
        <fullName evidence="5">Phosphate acetyltransferase</fullName>
        <ecNumber evidence="4">2.3.1.8</ecNumber>
    </recommendedName>
    <alternativeName>
        <fullName evidence="8">Phosphotransacetylase</fullName>
    </alternativeName>
</protein>